<evidence type="ECO:0000256" key="1">
    <source>
        <dbReference type="ARBA" id="ARBA00022748"/>
    </source>
</evidence>
<sequence>MTLWLLLGAVALLALAPLIVTLLRPGRARGRAEADLALYRAQLAELDRERESGRLDAAQHQAATLEVQRRILAAPKEDAPEFGTRHTSAVLAAMVFLVPAAALGLYLVRGVPDMPAAPFVERQRLAEEENAMLDTLRGRLAMLDPSSDAARQGQILLGNAERSRGRLEEAARAYRTALDARFDGPLAADLAELEIERGEHAAAAALIARALGSSPREPRLRFLAGLAEARAGRADNARRTWQALLADAPPEAPWRPVVERQLQALP</sequence>
<feature type="coiled-coil region" evidence="2">
    <location>
        <begin position="29"/>
        <end position="68"/>
    </location>
</feature>
<dbReference type="AlphaFoldDB" id="A0A1I4A7F4"/>
<dbReference type="Proteomes" id="UP000199473">
    <property type="component" value="Unassembled WGS sequence"/>
</dbReference>
<dbReference type="InterPro" id="IPR011990">
    <property type="entry name" value="TPR-like_helical_dom_sf"/>
</dbReference>
<dbReference type="EMBL" id="FOSQ01000003">
    <property type="protein sequence ID" value="SFK52273.1"/>
    <property type="molecule type" value="Genomic_DNA"/>
</dbReference>
<keyword evidence="3" id="KW-1133">Transmembrane helix</keyword>
<gene>
    <name evidence="4" type="ORF">SAMN02745775_103199</name>
</gene>
<keyword evidence="5" id="KW-1185">Reference proteome</keyword>
<evidence type="ECO:0000313" key="5">
    <source>
        <dbReference type="Proteomes" id="UP000199473"/>
    </source>
</evidence>
<dbReference type="Gene3D" id="1.25.40.10">
    <property type="entry name" value="Tetratricopeptide repeat domain"/>
    <property type="match status" value="1"/>
</dbReference>
<dbReference type="GO" id="GO:0017004">
    <property type="term" value="P:cytochrome complex assembly"/>
    <property type="evidence" value="ECO:0007669"/>
    <property type="project" value="UniProtKB-KW"/>
</dbReference>
<evidence type="ECO:0000256" key="3">
    <source>
        <dbReference type="SAM" id="Phobius"/>
    </source>
</evidence>
<reference evidence="4 5" key="1">
    <citation type="submission" date="2016-10" db="EMBL/GenBank/DDBJ databases">
        <authorList>
            <person name="de Groot N.N."/>
        </authorList>
    </citation>
    <scope>NUCLEOTIDE SEQUENCE [LARGE SCALE GENOMIC DNA]</scope>
    <source>
        <strain evidence="4 5">DSM 19981</strain>
    </source>
</reference>
<dbReference type="SUPFAM" id="SSF48452">
    <property type="entry name" value="TPR-like"/>
    <property type="match status" value="1"/>
</dbReference>
<name>A0A1I4A7F4_9PROT</name>
<keyword evidence="3" id="KW-0472">Membrane</keyword>
<evidence type="ECO:0000256" key="2">
    <source>
        <dbReference type="SAM" id="Coils"/>
    </source>
</evidence>
<keyword evidence="1" id="KW-0201">Cytochrome c-type biogenesis</keyword>
<organism evidence="4 5">
    <name type="scientific">Falsiroseomonas stagni DSM 19981</name>
    <dbReference type="NCBI Taxonomy" id="1123062"/>
    <lineage>
        <taxon>Bacteria</taxon>
        <taxon>Pseudomonadati</taxon>
        <taxon>Pseudomonadota</taxon>
        <taxon>Alphaproteobacteria</taxon>
        <taxon>Acetobacterales</taxon>
        <taxon>Roseomonadaceae</taxon>
        <taxon>Falsiroseomonas</taxon>
    </lineage>
</organism>
<dbReference type="OrthoDB" id="9815847at2"/>
<keyword evidence="3" id="KW-0812">Transmembrane</keyword>
<keyword evidence="2" id="KW-0175">Coiled coil</keyword>
<accession>A0A1I4A7F4</accession>
<dbReference type="STRING" id="1123062.SAMN02745775_103199"/>
<dbReference type="RefSeq" id="WP_092959386.1">
    <property type="nucleotide sequence ID" value="NZ_FOSQ01000003.1"/>
</dbReference>
<feature type="transmembrane region" description="Helical" evidence="3">
    <location>
        <begin position="89"/>
        <end position="108"/>
    </location>
</feature>
<evidence type="ECO:0000313" key="4">
    <source>
        <dbReference type="EMBL" id="SFK52273.1"/>
    </source>
</evidence>
<proteinExistence type="predicted"/>
<protein>
    <submittedName>
        <fullName evidence="4">Cytochrome c-type biogenesis protein CcmH</fullName>
    </submittedName>
</protein>
<dbReference type="InterPro" id="IPR017560">
    <property type="entry name" value="Cyt_c_biogenesis_CcmI"/>
</dbReference>
<dbReference type="NCBIfam" id="TIGR03142">
    <property type="entry name" value="cytochro_ccmI"/>
    <property type="match status" value="1"/>
</dbReference>